<sequence length="348" mass="36401">MVLIWGSVVIARPWIGWLDTWVADGDRRLLELVVVGWCWLLLVPVVLATEVRRRRGAWSAAPLWALLVLAALPMLAFMPSRGSGSDRGEDLAQEVLADFSVGSDLAWVAMGLLLSLPMLVAAASGAGAGVREPQGPVRRWRTTVVVWTLVWGAGATLVWFTVESYGSRGDWLATSAQELAGPGEGSEAVTSDFQVGLAPSRAAVVSCEEAAQALAVDGGSPSLEGCRSALLVEAVGRVGSDTDRRDTGSLVAVVLQTRTERALNQLDDDLDDVELVPGAGLPEPPGDTLATPARAALALVIAAEDPGEAPTGDDPASAEARPLTRALAYVLIGTSQGFYPAPPEVPQG</sequence>
<name>A0ABP8VSI9_9ACTN</name>
<reference evidence="3" key="1">
    <citation type="journal article" date="2019" name="Int. J. Syst. Evol. Microbiol.">
        <title>The Global Catalogue of Microorganisms (GCM) 10K type strain sequencing project: providing services to taxonomists for standard genome sequencing and annotation.</title>
        <authorList>
            <consortium name="The Broad Institute Genomics Platform"/>
            <consortium name="The Broad Institute Genome Sequencing Center for Infectious Disease"/>
            <person name="Wu L."/>
            <person name="Ma J."/>
        </authorList>
    </citation>
    <scope>NUCLEOTIDE SEQUENCE [LARGE SCALE GENOMIC DNA]</scope>
    <source>
        <strain evidence="3">JCM 18127</strain>
    </source>
</reference>
<proteinExistence type="predicted"/>
<dbReference type="Proteomes" id="UP001500621">
    <property type="component" value="Unassembled WGS sequence"/>
</dbReference>
<feature type="transmembrane region" description="Helical" evidence="1">
    <location>
        <begin position="142"/>
        <end position="162"/>
    </location>
</feature>
<organism evidence="2 3">
    <name type="scientific">Nocardioides nanhaiensis</name>
    <dbReference type="NCBI Taxonomy" id="1476871"/>
    <lineage>
        <taxon>Bacteria</taxon>
        <taxon>Bacillati</taxon>
        <taxon>Actinomycetota</taxon>
        <taxon>Actinomycetes</taxon>
        <taxon>Propionibacteriales</taxon>
        <taxon>Nocardioidaceae</taxon>
        <taxon>Nocardioides</taxon>
    </lineage>
</organism>
<evidence type="ECO:0000313" key="2">
    <source>
        <dbReference type="EMBL" id="GAA4668926.1"/>
    </source>
</evidence>
<dbReference type="RefSeq" id="WP_345262111.1">
    <property type="nucleotide sequence ID" value="NZ_BAABIM010000001.1"/>
</dbReference>
<keyword evidence="1" id="KW-0472">Membrane</keyword>
<dbReference type="EMBL" id="BAABIM010000001">
    <property type="protein sequence ID" value="GAA4668926.1"/>
    <property type="molecule type" value="Genomic_DNA"/>
</dbReference>
<evidence type="ECO:0000256" key="1">
    <source>
        <dbReference type="SAM" id="Phobius"/>
    </source>
</evidence>
<keyword evidence="1" id="KW-1133">Transmembrane helix</keyword>
<comment type="caution">
    <text evidence="2">The sequence shown here is derived from an EMBL/GenBank/DDBJ whole genome shotgun (WGS) entry which is preliminary data.</text>
</comment>
<keyword evidence="3" id="KW-1185">Reference proteome</keyword>
<protein>
    <submittedName>
        <fullName evidence="2">Uncharacterized protein</fullName>
    </submittedName>
</protein>
<feature type="transmembrane region" description="Helical" evidence="1">
    <location>
        <begin position="60"/>
        <end position="78"/>
    </location>
</feature>
<accession>A0ABP8VSI9</accession>
<keyword evidence="1" id="KW-0812">Transmembrane</keyword>
<evidence type="ECO:0000313" key="3">
    <source>
        <dbReference type="Proteomes" id="UP001500621"/>
    </source>
</evidence>
<feature type="transmembrane region" description="Helical" evidence="1">
    <location>
        <begin position="29"/>
        <end position="48"/>
    </location>
</feature>
<gene>
    <name evidence="2" type="ORF">GCM10023226_01320</name>
</gene>
<feature type="transmembrane region" description="Helical" evidence="1">
    <location>
        <begin position="105"/>
        <end position="130"/>
    </location>
</feature>